<dbReference type="PRINTS" id="PR00007">
    <property type="entry name" value="COMPLEMNTC1Q"/>
</dbReference>
<evidence type="ECO:0000256" key="2">
    <source>
        <dbReference type="ARBA" id="ARBA00022525"/>
    </source>
</evidence>
<dbReference type="SUPFAM" id="SSF49842">
    <property type="entry name" value="TNF-like"/>
    <property type="match status" value="1"/>
</dbReference>
<dbReference type="Pfam" id="PF00386">
    <property type="entry name" value="C1q"/>
    <property type="match status" value="1"/>
</dbReference>
<dbReference type="Pfam" id="PF01391">
    <property type="entry name" value="Collagen"/>
    <property type="match status" value="1"/>
</dbReference>
<dbReference type="PROSITE" id="PS50871">
    <property type="entry name" value="C1Q"/>
    <property type="match status" value="1"/>
</dbReference>
<feature type="compositionally biased region" description="Basic and acidic residues" evidence="5">
    <location>
        <begin position="135"/>
        <end position="145"/>
    </location>
</feature>
<gene>
    <name evidence="9" type="primary">LOC110988920</name>
</gene>
<dbReference type="InterPro" id="IPR001073">
    <property type="entry name" value="C1q_dom"/>
</dbReference>
<reference evidence="9" key="1">
    <citation type="submission" date="2025-08" db="UniProtKB">
        <authorList>
            <consortium name="RefSeq"/>
        </authorList>
    </citation>
    <scope>IDENTIFICATION</scope>
</reference>
<evidence type="ECO:0000256" key="6">
    <source>
        <dbReference type="SAM" id="SignalP"/>
    </source>
</evidence>
<proteinExistence type="predicted"/>
<dbReference type="InterPro" id="IPR050392">
    <property type="entry name" value="Collagen/C1q_domain"/>
</dbReference>
<evidence type="ECO:0000256" key="1">
    <source>
        <dbReference type="ARBA" id="ARBA00004613"/>
    </source>
</evidence>
<dbReference type="PANTHER" id="PTHR15427:SF52">
    <property type="entry name" value="C1Q DOMAIN-CONTAINING PROTEIN"/>
    <property type="match status" value="1"/>
</dbReference>
<dbReference type="OrthoDB" id="6154955at2759"/>
<sequence length="286" mass="29597">MFDSCVFIIFLLPPVSSQMRSKFTTPILFAYFLWVICRSSLAQTDEHSPSSSTGSCCGACYQGPAGAAGQPGIPGVPGQNGLPGSIGQKGEPGVGLLGPKGDTGNRGQKGNQGELGVQGLIGQPGKLGPTGPNGEKGEKGGKGEPGESTDVTPTPPSVVAFSAFLSGSFSGNSGDVIIFPTVTTNIGDAYDSGSGVFTCNVAGVYFFSVTLMSYNSGPTLFAILKKNGTRIFYVYDNHPNYHHQSSNSVVLMLAIGDTVLLENGRTNGRINGGIYSSYSGFLIQTL</sequence>
<feature type="compositionally biased region" description="Low complexity" evidence="5">
    <location>
        <begin position="71"/>
        <end position="80"/>
    </location>
</feature>
<evidence type="ECO:0000256" key="4">
    <source>
        <dbReference type="ARBA" id="ARBA00023119"/>
    </source>
</evidence>
<accession>A0A8B7ZSL8</accession>
<dbReference type="OMA" id="NDINEHY"/>
<dbReference type="SMART" id="SM00110">
    <property type="entry name" value="C1Q"/>
    <property type="match status" value="1"/>
</dbReference>
<name>A0A8B7ZSL8_ACAPL</name>
<keyword evidence="8" id="KW-1185">Reference proteome</keyword>
<dbReference type="InterPro" id="IPR008160">
    <property type="entry name" value="Collagen"/>
</dbReference>
<keyword evidence="3 6" id="KW-0732">Signal</keyword>
<dbReference type="KEGG" id="aplc:110988920"/>
<feature type="region of interest" description="Disordered" evidence="5">
    <location>
        <begin position="71"/>
        <end position="155"/>
    </location>
</feature>
<evidence type="ECO:0000259" key="7">
    <source>
        <dbReference type="PROSITE" id="PS50871"/>
    </source>
</evidence>
<protein>
    <submittedName>
        <fullName evidence="9">Collagen alpha-1(X) chain-like</fullName>
    </submittedName>
</protein>
<dbReference type="AlphaFoldDB" id="A0A8B7ZSL8"/>
<evidence type="ECO:0000256" key="5">
    <source>
        <dbReference type="SAM" id="MobiDB-lite"/>
    </source>
</evidence>
<dbReference type="PANTHER" id="PTHR15427">
    <property type="entry name" value="EMILIN ELASTIN MICROFIBRIL INTERFACE-LOCATED PROTEIN ELASTIN MICROFIBRIL INTERFACER"/>
    <property type="match status" value="1"/>
</dbReference>
<evidence type="ECO:0000313" key="8">
    <source>
        <dbReference type="Proteomes" id="UP000694845"/>
    </source>
</evidence>
<dbReference type="GeneID" id="110988920"/>
<comment type="subcellular location">
    <subcellularLocation>
        <location evidence="1">Secreted</location>
    </subcellularLocation>
</comment>
<feature type="chain" id="PRO_5034303711" evidence="6">
    <location>
        <begin position="18"/>
        <end position="286"/>
    </location>
</feature>
<dbReference type="Proteomes" id="UP000694845">
    <property type="component" value="Unplaced"/>
</dbReference>
<keyword evidence="4" id="KW-0176">Collagen</keyword>
<dbReference type="RefSeq" id="XP_022108573.1">
    <property type="nucleotide sequence ID" value="XM_022252881.1"/>
</dbReference>
<evidence type="ECO:0000313" key="9">
    <source>
        <dbReference type="RefSeq" id="XP_022108573.1"/>
    </source>
</evidence>
<evidence type="ECO:0000256" key="3">
    <source>
        <dbReference type="ARBA" id="ARBA00022729"/>
    </source>
</evidence>
<feature type="signal peptide" evidence="6">
    <location>
        <begin position="1"/>
        <end position="17"/>
    </location>
</feature>
<keyword evidence="2" id="KW-0964">Secreted</keyword>
<organism evidence="8 9">
    <name type="scientific">Acanthaster planci</name>
    <name type="common">Crown-of-thorns starfish</name>
    <dbReference type="NCBI Taxonomy" id="133434"/>
    <lineage>
        <taxon>Eukaryota</taxon>
        <taxon>Metazoa</taxon>
        <taxon>Echinodermata</taxon>
        <taxon>Eleutherozoa</taxon>
        <taxon>Asterozoa</taxon>
        <taxon>Asteroidea</taxon>
        <taxon>Valvatacea</taxon>
        <taxon>Valvatida</taxon>
        <taxon>Acanthasteridae</taxon>
        <taxon>Acanthaster</taxon>
    </lineage>
</organism>
<dbReference type="GO" id="GO:0005576">
    <property type="term" value="C:extracellular region"/>
    <property type="evidence" value="ECO:0007669"/>
    <property type="project" value="UniProtKB-SubCell"/>
</dbReference>
<feature type="domain" description="C1q" evidence="7">
    <location>
        <begin position="154"/>
        <end position="286"/>
    </location>
</feature>
<dbReference type="InterPro" id="IPR008983">
    <property type="entry name" value="Tumour_necrosis_fac-like_dom"/>
</dbReference>
<dbReference type="Gene3D" id="2.60.120.40">
    <property type="match status" value="1"/>
</dbReference>